<dbReference type="EMBL" id="CM018051">
    <property type="protein sequence ID" value="KAA8517147.1"/>
    <property type="molecule type" value="Genomic_DNA"/>
</dbReference>
<gene>
    <name evidence="1" type="ORF">F0562_017440</name>
</gene>
<protein>
    <submittedName>
        <fullName evidence="1">Uncharacterized protein</fullName>
    </submittedName>
</protein>
<dbReference type="Proteomes" id="UP000325577">
    <property type="component" value="Linkage Group LG8"/>
</dbReference>
<name>A0A5J4ZIR9_9ASTE</name>
<accession>A0A5J4ZIR9</accession>
<dbReference type="AlphaFoldDB" id="A0A5J4ZIR9"/>
<evidence type="ECO:0000313" key="2">
    <source>
        <dbReference type="Proteomes" id="UP000325577"/>
    </source>
</evidence>
<keyword evidence="2" id="KW-1185">Reference proteome</keyword>
<sequence length="67" mass="7411">MEDLKSRPQATHLGLERWTFSTALPSIDLPPPIYLISPSPIDLVEAVIAIADQRRSLSDDCRAFGMS</sequence>
<organism evidence="1 2">
    <name type="scientific">Nyssa sinensis</name>
    <dbReference type="NCBI Taxonomy" id="561372"/>
    <lineage>
        <taxon>Eukaryota</taxon>
        <taxon>Viridiplantae</taxon>
        <taxon>Streptophyta</taxon>
        <taxon>Embryophyta</taxon>
        <taxon>Tracheophyta</taxon>
        <taxon>Spermatophyta</taxon>
        <taxon>Magnoliopsida</taxon>
        <taxon>eudicotyledons</taxon>
        <taxon>Gunneridae</taxon>
        <taxon>Pentapetalae</taxon>
        <taxon>asterids</taxon>
        <taxon>Cornales</taxon>
        <taxon>Nyssaceae</taxon>
        <taxon>Nyssa</taxon>
    </lineage>
</organism>
<proteinExistence type="predicted"/>
<reference evidence="1 2" key="1">
    <citation type="submission" date="2019-09" db="EMBL/GenBank/DDBJ databases">
        <title>A chromosome-level genome assembly of the Chinese tupelo Nyssa sinensis.</title>
        <authorList>
            <person name="Yang X."/>
            <person name="Kang M."/>
            <person name="Yang Y."/>
            <person name="Xiong H."/>
            <person name="Wang M."/>
            <person name="Zhang Z."/>
            <person name="Wang Z."/>
            <person name="Wu H."/>
            <person name="Ma T."/>
            <person name="Liu J."/>
            <person name="Xi Z."/>
        </authorList>
    </citation>
    <scope>NUCLEOTIDE SEQUENCE [LARGE SCALE GENOMIC DNA]</scope>
    <source>
        <strain evidence="1">J267</strain>
        <tissue evidence="1">Leaf</tissue>
    </source>
</reference>
<evidence type="ECO:0000313" key="1">
    <source>
        <dbReference type="EMBL" id="KAA8517147.1"/>
    </source>
</evidence>